<evidence type="ECO:0000256" key="3">
    <source>
        <dbReference type="ARBA" id="ARBA00022964"/>
    </source>
</evidence>
<dbReference type="Gene3D" id="3.60.130.10">
    <property type="entry name" value="Clavaminate synthase-like"/>
    <property type="match status" value="1"/>
</dbReference>
<organism evidence="8 9">
    <name type="scientific">Petrolisthes cinctipes</name>
    <name type="common">Flat porcelain crab</name>
    <dbReference type="NCBI Taxonomy" id="88211"/>
    <lineage>
        <taxon>Eukaryota</taxon>
        <taxon>Metazoa</taxon>
        <taxon>Ecdysozoa</taxon>
        <taxon>Arthropoda</taxon>
        <taxon>Crustacea</taxon>
        <taxon>Multicrustacea</taxon>
        <taxon>Malacostraca</taxon>
        <taxon>Eumalacostraca</taxon>
        <taxon>Eucarida</taxon>
        <taxon>Decapoda</taxon>
        <taxon>Pleocyemata</taxon>
        <taxon>Anomura</taxon>
        <taxon>Galatheoidea</taxon>
        <taxon>Porcellanidae</taxon>
        <taxon>Petrolisthes</taxon>
    </lineage>
</organism>
<dbReference type="EMBL" id="JAWQEG010001878">
    <property type="protein sequence ID" value="KAK3876044.1"/>
    <property type="molecule type" value="Genomic_DNA"/>
</dbReference>
<dbReference type="SUPFAM" id="SSF51197">
    <property type="entry name" value="Clavaminate synthase-like"/>
    <property type="match status" value="1"/>
</dbReference>
<dbReference type="GO" id="GO:0051213">
    <property type="term" value="F:dioxygenase activity"/>
    <property type="evidence" value="ECO:0007669"/>
    <property type="project" value="UniProtKB-KW"/>
</dbReference>
<sequence length="320" mass="36434">MLKLRGIPSLTVLVCSFLSGVSSPAKQVSIMSAPTSSHNYYKLTPVKLGCEVRGIDLKQQVPQEVIAAIKDDVTKHRILIFKDQGVVSGERHVEISRWFGEPESTFYKHPRSPHPDVFRVSNDRSEGCTNVGRTGWHIDGSFQDAPFAYSVYHMVSVPSSGPTVFCPLTEIIEELPREQQMRWERLYMLSDRRSGPIHPLIYSHPLTKKKVLCFHLGMTTSYVWDYGTPQQKVTGDEETYSIHQEIHDEFVKDNKVRQYRHEWSVGDFIISDNLAVGHEAAKETQLPKSQVGLRVLHRVTVEGHSSPVKMYDYKQELGVQ</sequence>
<keyword evidence="6" id="KW-0732">Signal</keyword>
<dbReference type="GO" id="GO:0046872">
    <property type="term" value="F:metal ion binding"/>
    <property type="evidence" value="ECO:0007669"/>
    <property type="project" value="UniProtKB-KW"/>
</dbReference>
<evidence type="ECO:0000256" key="2">
    <source>
        <dbReference type="ARBA" id="ARBA00022723"/>
    </source>
</evidence>
<accession>A0AAE1FKX7</accession>
<evidence type="ECO:0000259" key="7">
    <source>
        <dbReference type="Pfam" id="PF02668"/>
    </source>
</evidence>
<keyword evidence="9" id="KW-1185">Reference proteome</keyword>
<gene>
    <name evidence="8" type="ORF">Pcinc_019129</name>
</gene>
<dbReference type="InterPro" id="IPR042098">
    <property type="entry name" value="TauD-like_sf"/>
</dbReference>
<evidence type="ECO:0000256" key="1">
    <source>
        <dbReference type="ARBA" id="ARBA00005896"/>
    </source>
</evidence>
<evidence type="ECO:0000313" key="8">
    <source>
        <dbReference type="EMBL" id="KAK3876044.1"/>
    </source>
</evidence>
<keyword evidence="2" id="KW-0479">Metal-binding</keyword>
<dbReference type="InterPro" id="IPR003819">
    <property type="entry name" value="TauD/TfdA-like"/>
</dbReference>
<dbReference type="Proteomes" id="UP001286313">
    <property type="component" value="Unassembled WGS sequence"/>
</dbReference>
<dbReference type="PANTHER" id="PTHR43779:SF3">
    <property type="entry name" value="(3R)-3-[(CARBOXYMETHYL)AMINO]FATTY ACID OXYGENASE_DECARBOXYLASE"/>
    <property type="match status" value="1"/>
</dbReference>
<dbReference type="PANTHER" id="PTHR43779">
    <property type="entry name" value="DIOXYGENASE RV0097-RELATED"/>
    <property type="match status" value="1"/>
</dbReference>
<feature type="signal peptide" evidence="6">
    <location>
        <begin position="1"/>
        <end position="24"/>
    </location>
</feature>
<keyword evidence="4" id="KW-0560">Oxidoreductase</keyword>
<protein>
    <recommendedName>
        <fullName evidence="7">TauD/TfdA-like domain-containing protein</fullName>
    </recommendedName>
</protein>
<dbReference type="InterPro" id="IPR051178">
    <property type="entry name" value="TfdA_dioxygenase"/>
</dbReference>
<evidence type="ECO:0000313" key="9">
    <source>
        <dbReference type="Proteomes" id="UP001286313"/>
    </source>
</evidence>
<evidence type="ECO:0000256" key="4">
    <source>
        <dbReference type="ARBA" id="ARBA00023002"/>
    </source>
</evidence>
<evidence type="ECO:0000256" key="6">
    <source>
        <dbReference type="SAM" id="SignalP"/>
    </source>
</evidence>
<reference evidence="8" key="1">
    <citation type="submission" date="2023-10" db="EMBL/GenBank/DDBJ databases">
        <title>Genome assemblies of two species of porcelain crab, Petrolisthes cinctipes and Petrolisthes manimaculis (Anomura: Porcellanidae).</title>
        <authorList>
            <person name="Angst P."/>
        </authorList>
    </citation>
    <scope>NUCLEOTIDE SEQUENCE</scope>
    <source>
        <strain evidence="8">PB745_01</strain>
        <tissue evidence="8">Gill</tissue>
    </source>
</reference>
<keyword evidence="5" id="KW-0408">Iron</keyword>
<dbReference type="Pfam" id="PF02668">
    <property type="entry name" value="TauD"/>
    <property type="match status" value="1"/>
</dbReference>
<evidence type="ECO:0000256" key="5">
    <source>
        <dbReference type="ARBA" id="ARBA00023004"/>
    </source>
</evidence>
<comment type="caution">
    <text evidence="8">The sequence shown here is derived from an EMBL/GenBank/DDBJ whole genome shotgun (WGS) entry which is preliminary data.</text>
</comment>
<keyword evidence="3" id="KW-0223">Dioxygenase</keyword>
<dbReference type="AlphaFoldDB" id="A0AAE1FKX7"/>
<name>A0AAE1FKX7_PETCI</name>
<feature type="domain" description="TauD/TfdA-like" evidence="7">
    <location>
        <begin position="42"/>
        <end position="284"/>
    </location>
</feature>
<comment type="similarity">
    <text evidence="1">Belongs to the TfdA dioxygenase family.</text>
</comment>
<proteinExistence type="inferred from homology"/>
<feature type="chain" id="PRO_5042096791" description="TauD/TfdA-like domain-containing protein" evidence="6">
    <location>
        <begin position="25"/>
        <end position="320"/>
    </location>
</feature>